<organism evidence="7 8">
    <name type="scientific">Acidiphilium acidophilum</name>
    <name type="common">Thiobacillus acidophilus</name>
    <dbReference type="NCBI Taxonomy" id="76588"/>
    <lineage>
        <taxon>Bacteria</taxon>
        <taxon>Pseudomonadati</taxon>
        <taxon>Pseudomonadota</taxon>
        <taxon>Alphaproteobacteria</taxon>
        <taxon>Acetobacterales</taxon>
        <taxon>Acidocellaceae</taxon>
        <taxon>Acidiphilium</taxon>
    </lineage>
</organism>
<comment type="caution">
    <text evidence="7">The sequence shown here is derived from an EMBL/GenBank/DDBJ whole genome shotgun (WGS) entry which is preliminary data.</text>
</comment>
<dbReference type="Gene3D" id="3.40.50.150">
    <property type="entry name" value="Vaccinia Virus protein VP39"/>
    <property type="match status" value="1"/>
</dbReference>
<feature type="binding site" evidence="4">
    <location>
        <begin position="123"/>
        <end position="127"/>
    </location>
    <ligand>
        <name>S-adenosyl-L-methionine</name>
        <dbReference type="ChEBI" id="CHEBI:59789"/>
    </ligand>
</feature>
<feature type="binding site" evidence="4">
    <location>
        <begin position="189"/>
        <end position="192"/>
    </location>
    <ligand>
        <name>substrate</name>
    </ligand>
</feature>
<dbReference type="Proteomes" id="UP001279553">
    <property type="component" value="Unassembled WGS sequence"/>
</dbReference>
<keyword evidence="2 4" id="KW-0808">Transferase</keyword>
<feature type="domain" description="Release factor glutamine methyltransferase N-terminal" evidence="6">
    <location>
        <begin position="12"/>
        <end position="77"/>
    </location>
</feature>
<dbReference type="PANTHER" id="PTHR18895">
    <property type="entry name" value="HEMK METHYLTRANSFERASE"/>
    <property type="match status" value="1"/>
</dbReference>
<dbReference type="EMBL" id="JAWXYB010000018">
    <property type="protein sequence ID" value="MDX5931212.1"/>
    <property type="molecule type" value="Genomic_DNA"/>
</dbReference>
<evidence type="ECO:0000259" key="6">
    <source>
        <dbReference type="Pfam" id="PF17827"/>
    </source>
</evidence>
<comment type="similarity">
    <text evidence="4">Belongs to the protein N5-glutamine methyltransferase family. PrmC subfamily.</text>
</comment>
<dbReference type="Pfam" id="PF13847">
    <property type="entry name" value="Methyltransf_31"/>
    <property type="match status" value="1"/>
</dbReference>
<dbReference type="InterPro" id="IPR002052">
    <property type="entry name" value="DNA_methylase_N6_adenine_CS"/>
</dbReference>
<dbReference type="AlphaFoldDB" id="A0AAW9DT46"/>
<name>A0AAW9DT46_ACIAO</name>
<feature type="binding site" evidence="4">
    <location>
        <position position="146"/>
    </location>
    <ligand>
        <name>S-adenosyl-L-methionine</name>
        <dbReference type="ChEBI" id="CHEBI:59789"/>
    </ligand>
</feature>
<feature type="binding site" evidence="4">
    <location>
        <position position="189"/>
    </location>
    <ligand>
        <name>S-adenosyl-L-methionine</name>
        <dbReference type="ChEBI" id="CHEBI:59789"/>
    </ligand>
</feature>
<gene>
    <name evidence="4 7" type="primary">prmC</name>
    <name evidence="7" type="ORF">SIL87_10585</name>
</gene>
<dbReference type="InterPro" id="IPR029063">
    <property type="entry name" value="SAM-dependent_MTases_sf"/>
</dbReference>
<evidence type="ECO:0000259" key="5">
    <source>
        <dbReference type="Pfam" id="PF13847"/>
    </source>
</evidence>
<dbReference type="HAMAP" id="MF_02126">
    <property type="entry name" value="RF_methyltr_PrmC"/>
    <property type="match status" value="1"/>
</dbReference>
<dbReference type="PANTHER" id="PTHR18895:SF74">
    <property type="entry name" value="MTRF1L RELEASE FACTOR GLUTAMINE METHYLTRANSFERASE"/>
    <property type="match status" value="1"/>
</dbReference>
<protein>
    <recommendedName>
        <fullName evidence="4">Release factor glutamine methyltransferase</fullName>
        <shortName evidence="4">RF MTase</shortName>
        <ecNumber evidence="4">2.1.1.297</ecNumber>
    </recommendedName>
    <alternativeName>
        <fullName evidence="4">N5-glutamine methyltransferase PrmC</fullName>
    </alternativeName>
    <alternativeName>
        <fullName evidence="4">Protein-(glutamine-N5) MTase PrmC</fullName>
    </alternativeName>
    <alternativeName>
        <fullName evidence="4">Protein-glutamine N-methyltransferase PrmC</fullName>
    </alternativeName>
</protein>
<dbReference type="GO" id="GO:0003676">
    <property type="term" value="F:nucleic acid binding"/>
    <property type="evidence" value="ECO:0007669"/>
    <property type="project" value="InterPro"/>
</dbReference>
<proteinExistence type="inferred from homology"/>
<evidence type="ECO:0000256" key="3">
    <source>
        <dbReference type="ARBA" id="ARBA00022691"/>
    </source>
</evidence>
<evidence type="ECO:0000256" key="2">
    <source>
        <dbReference type="ARBA" id="ARBA00022679"/>
    </source>
</evidence>
<keyword evidence="3 4" id="KW-0949">S-adenosyl-L-methionine</keyword>
<sequence length="286" mass="29551">MSEPGRVIPAGEAIAAIAAVLAAAGIEEARREARLILAFALGIEPGALFGREMVPLDDAMALARRRAAREPLAYIFGRREFWSLDFEVSPATLIPRPDSETLIEAAVREVGNRAVVRAVLDLGTGTGALLLAALAEFPGAFGVGLDVVGAAAALARRNAVRLGFGARCGFVVGDWAAALGGRFDLVLANPPYVPRGEMAGLMPEVARYEPQSALDGGVDGFDAYRVIIAALPRLLRAGGIAVIEAGAGQAAGMMGLAAAAGMTARGHEDLAGVVRAVVMRMRADQG</sequence>
<dbReference type="NCBIfam" id="TIGR03534">
    <property type="entry name" value="RF_mod_PrmC"/>
    <property type="match status" value="1"/>
</dbReference>
<evidence type="ECO:0000313" key="8">
    <source>
        <dbReference type="Proteomes" id="UP001279553"/>
    </source>
</evidence>
<dbReference type="Pfam" id="PF17827">
    <property type="entry name" value="PrmC_N"/>
    <property type="match status" value="1"/>
</dbReference>
<dbReference type="GO" id="GO:0102559">
    <property type="term" value="F:peptide chain release factor N(5)-glutamine methyltransferase activity"/>
    <property type="evidence" value="ECO:0007669"/>
    <property type="project" value="UniProtKB-EC"/>
</dbReference>
<dbReference type="GO" id="GO:0032259">
    <property type="term" value="P:methylation"/>
    <property type="evidence" value="ECO:0007669"/>
    <property type="project" value="UniProtKB-KW"/>
</dbReference>
<keyword evidence="8" id="KW-1185">Reference proteome</keyword>
<dbReference type="NCBIfam" id="TIGR00536">
    <property type="entry name" value="hemK_fam"/>
    <property type="match status" value="1"/>
</dbReference>
<dbReference type="SUPFAM" id="SSF53335">
    <property type="entry name" value="S-adenosyl-L-methionine-dependent methyltransferases"/>
    <property type="match status" value="1"/>
</dbReference>
<keyword evidence="1 4" id="KW-0489">Methyltransferase</keyword>
<dbReference type="InterPro" id="IPR019874">
    <property type="entry name" value="RF_methyltr_PrmC"/>
</dbReference>
<dbReference type="InterPro" id="IPR025714">
    <property type="entry name" value="Methyltranfer_dom"/>
</dbReference>
<comment type="catalytic activity">
    <reaction evidence="4">
        <text>L-glutaminyl-[peptide chain release factor] + S-adenosyl-L-methionine = N(5)-methyl-L-glutaminyl-[peptide chain release factor] + S-adenosyl-L-homocysteine + H(+)</text>
        <dbReference type="Rhea" id="RHEA:42896"/>
        <dbReference type="Rhea" id="RHEA-COMP:10271"/>
        <dbReference type="Rhea" id="RHEA-COMP:10272"/>
        <dbReference type="ChEBI" id="CHEBI:15378"/>
        <dbReference type="ChEBI" id="CHEBI:30011"/>
        <dbReference type="ChEBI" id="CHEBI:57856"/>
        <dbReference type="ChEBI" id="CHEBI:59789"/>
        <dbReference type="ChEBI" id="CHEBI:61891"/>
        <dbReference type="EC" id="2.1.1.297"/>
    </reaction>
</comment>
<dbReference type="PROSITE" id="PS00092">
    <property type="entry name" value="N6_MTASE"/>
    <property type="match status" value="1"/>
</dbReference>
<feature type="domain" description="Methyltransferase" evidence="5">
    <location>
        <begin position="118"/>
        <end position="243"/>
    </location>
</feature>
<dbReference type="InterPro" id="IPR004556">
    <property type="entry name" value="HemK-like"/>
</dbReference>
<evidence type="ECO:0000256" key="4">
    <source>
        <dbReference type="HAMAP-Rule" id="MF_02126"/>
    </source>
</evidence>
<comment type="function">
    <text evidence="4">Methylates the class 1 translation termination release factors RF1/PrfA and RF2/PrfB on the glutamine residue of the universally conserved GGQ motif.</text>
</comment>
<dbReference type="EC" id="2.1.1.297" evidence="4"/>
<evidence type="ECO:0000313" key="7">
    <source>
        <dbReference type="EMBL" id="MDX5931212.1"/>
    </source>
</evidence>
<dbReference type="InterPro" id="IPR050320">
    <property type="entry name" value="N5-glutamine_MTase"/>
</dbReference>
<accession>A0AAW9DT46</accession>
<dbReference type="InterPro" id="IPR040758">
    <property type="entry name" value="PrmC_N"/>
</dbReference>
<evidence type="ECO:0000256" key="1">
    <source>
        <dbReference type="ARBA" id="ARBA00022603"/>
    </source>
</evidence>
<dbReference type="Gene3D" id="1.10.8.10">
    <property type="entry name" value="DNA helicase RuvA subunit, C-terminal domain"/>
    <property type="match status" value="1"/>
</dbReference>
<feature type="binding site" evidence="4">
    <location>
        <position position="175"/>
    </location>
    <ligand>
        <name>S-adenosyl-L-methionine</name>
        <dbReference type="ChEBI" id="CHEBI:59789"/>
    </ligand>
</feature>
<reference evidence="7 8" key="1">
    <citation type="submission" date="2023-11" db="EMBL/GenBank/DDBJ databases">
        <title>MicrobeMod: A computational toolkit for identifying prokaryotic methylation and restriction-modification with nanopore sequencing.</title>
        <authorList>
            <person name="Crits-Christoph A."/>
            <person name="Kang S.C."/>
            <person name="Lee H."/>
            <person name="Ostrov N."/>
        </authorList>
    </citation>
    <scope>NUCLEOTIDE SEQUENCE [LARGE SCALE GENOMIC DNA]</scope>
    <source>
        <strain evidence="7 8">DSMZ 700</strain>
    </source>
</reference>